<dbReference type="PANTHER" id="PTHR40644:SF1">
    <property type="entry name" value="UPF0653 PROTEIN C607.02C"/>
    <property type="match status" value="1"/>
</dbReference>
<dbReference type="EMBL" id="NCSJ02000176">
    <property type="protein sequence ID" value="RFU28090.1"/>
    <property type="molecule type" value="Genomic_DNA"/>
</dbReference>
<sequence length="323" mass="36127">MPHKHTRKGDSKSTADLPPSVIAKPLPVSKSAAANGIFTSELNVNKRANKKRKRNADKDDDTPKAFMRLMAFKEGKRLPKALDDGVRLKKKKKGGRNENDNAEVEVEVEKEPQAETLTIKPGERMSEFAARVNAALPVSGLISKTLRGGKDPLGLKVARTKTEKKMHKMYDEWREQERKIKEKRMEALDLAEAEELDEEDGRVVWKADLDAAKPQNGSGKKKKGKKRGKLLGEVDDGEDDPWAAIKKMRGEEKIGLHDIVQAPPTFSTIPKEKFKVKEGAMVKVSDVPKASGSLRRREELGEVRASIVESYRQMMKENRAKLG</sequence>
<feature type="region of interest" description="Disordered" evidence="1">
    <location>
        <begin position="45"/>
        <end position="64"/>
    </location>
</feature>
<dbReference type="AlphaFoldDB" id="A0A3E2H3W8"/>
<reference evidence="2 3" key="1">
    <citation type="submission" date="2018-05" db="EMBL/GenBank/DDBJ databases">
        <title>Draft genome sequence of Scytalidium lignicola DSM 105466, a ubiquitous saprotrophic fungus.</title>
        <authorList>
            <person name="Buettner E."/>
            <person name="Gebauer A.M."/>
            <person name="Hofrichter M."/>
            <person name="Liers C."/>
            <person name="Kellner H."/>
        </authorList>
    </citation>
    <scope>NUCLEOTIDE SEQUENCE [LARGE SCALE GENOMIC DNA]</scope>
    <source>
        <strain evidence="2 3">DSM 105466</strain>
    </source>
</reference>
<dbReference type="OrthoDB" id="5876637at2759"/>
<proteinExistence type="predicted"/>
<accession>A0A3E2H3W8</accession>
<gene>
    <name evidence="2" type="ORF">B7463_g8258</name>
</gene>
<dbReference type="OMA" id="TKHEKHL"/>
<evidence type="ECO:0000313" key="2">
    <source>
        <dbReference type="EMBL" id="RFU28090.1"/>
    </source>
</evidence>
<evidence type="ECO:0008006" key="4">
    <source>
        <dbReference type="Google" id="ProtNLM"/>
    </source>
</evidence>
<feature type="region of interest" description="Disordered" evidence="1">
    <location>
        <begin position="211"/>
        <end position="236"/>
    </location>
</feature>
<feature type="region of interest" description="Disordered" evidence="1">
    <location>
        <begin position="83"/>
        <end position="109"/>
    </location>
</feature>
<organism evidence="2 3">
    <name type="scientific">Scytalidium lignicola</name>
    <name type="common">Hyphomycete</name>
    <dbReference type="NCBI Taxonomy" id="5539"/>
    <lineage>
        <taxon>Eukaryota</taxon>
        <taxon>Fungi</taxon>
        <taxon>Dikarya</taxon>
        <taxon>Ascomycota</taxon>
        <taxon>Pezizomycotina</taxon>
        <taxon>Leotiomycetes</taxon>
        <taxon>Leotiomycetes incertae sedis</taxon>
        <taxon>Scytalidium</taxon>
    </lineage>
</organism>
<dbReference type="PANTHER" id="PTHR40644">
    <property type="entry name" value="UPF0653 PROTEIN C607.02C"/>
    <property type="match status" value="1"/>
</dbReference>
<protein>
    <recommendedName>
        <fullName evidence="4">Urease accessory protein UreD</fullName>
    </recommendedName>
</protein>
<dbReference type="Proteomes" id="UP000258309">
    <property type="component" value="Unassembled WGS sequence"/>
</dbReference>
<name>A0A3E2H3W8_SCYLI</name>
<feature type="non-terminal residue" evidence="2">
    <location>
        <position position="323"/>
    </location>
</feature>
<feature type="non-terminal residue" evidence="2">
    <location>
        <position position="1"/>
    </location>
</feature>
<feature type="compositionally biased region" description="Basic residues" evidence="1">
    <location>
        <begin position="219"/>
        <end position="229"/>
    </location>
</feature>
<evidence type="ECO:0000313" key="3">
    <source>
        <dbReference type="Proteomes" id="UP000258309"/>
    </source>
</evidence>
<comment type="caution">
    <text evidence="2">The sequence shown here is derived from an EMBL/GenBank/DDBJ whole genome shotgun (WGS) entry which is preliminary data.</text>
</comment>
<feature type="region of interest" description="Disordered" evidence="1">
    <location>
        <begin position="1"/>
        <end position="34"/>
    </location>
</feature>
<keyword evidence="3" id="KW-1185">Reference proteome</keyword>
<evidence type="ECO:0000256" key="1">
    <source>
        <dbReference type="SAM" id="MobiDB-lite"/>
    </source>
</evidence>